<gene>
    <name evidence="3" type="ORF">SAMN05216559_0943</name>
</gene>
<dbReference type="InterPro" id="IPR038729">
    <property type="entry name" value="Rad50/SbcC_AAA"/>
</dbReference>
<dbReference type="AlphaFoldDB" id="A0A1I6KK07"/>
<evidence type="ECO:0000256" key="1">
    <source>
        <dbReference type="SAM" id="MobiDB-lite"/>
    </source>
</evidence>
<sequence>MTTTQHADQLARFQVEKIGGIDETSVDVPPGVTVLAGKNATNRTSFLQAIQAALGSTNASLKGDADTGDVQLELGEETYERSLQRTNGHVSFSGNGYLDDATVADLFAFLLEANEARRAVARAEDLREIIMRPVDIDAIREEISRLEDEKESINDDLADIGSLKQELPTLEQRRTALRDDIAEKRDELEAKEEEIEASSASIEETRNEKAQFEEKLDELRDTRSNLEQVRYEIESTDDSITSLKQERNDLAEELADLPEAPMGDHADLDAEIDRLRKQKQTVEREIQDLQSAIQFNEEMLDDEGEGVLDELVEDGDSDVTARLVEDDEVVCWTCGSEVTADQIDSTLESLRSLRETKLGETSDIEDRLEELQSEQREAERQQEQRTKLERRLDDVDSEIESRRERLDELRTEKSALTDDVESLETEVEKLESDDFSEVLDLHKEANQLEFELDRLESDLEDVSGEIESIEEAIAREDELREEREALLDELEECRTRIDQIEADAVEQFNTHMEAILDVLGYDNLERIWIERLEQTVRQGREKVTTTVFELHVVRSTESGAAYEDTVAHLSESEREVTGLVFALAGYLVHDVHEEVPFMLLDSLEAIDSDRIAALVDYLSEYASYLVVALLPEDAQALDDDYTRITDI</sequence>
<dbReference type="SUPFAM" id="SSF46579">
    <property type="entry name" value="Prefoldin"/>
    <property type="match status" value="1"/>
</dbReference>
<feature type="region of interest" description="Disordered" evidence="1">
    <location>
        <begin position="188"/>
        <end position="210"/>
    </location>
</feature>
<evidence type="ECO:0000313" key="4">
    <source>
        <dbReference type="Proteomes" id="UP000199062"/>
    </source>
</evidence>
<dbReference type="PANTHER" id="PTHR45615">
    <property type="entry name" value="MYOSIN HEAVY CHAIN, NON-MUSCLE"/>
    <property type="match status" value="1"/>
</dbReference>
<dbReference type="RefSeq" id="WP_089814344.1">
    <property type="nucleotide sequence ID" value="NZ_FOZK01000001.1"/>
</dbReference>
<proteinExistence type="predicted"/>
<dbReference type="Pfam" id="PF13476">
    <property type="entry name" value="AAA_23"/>
    <property type="match status" value="1"/>
</dbReference>
<dbReference type="PANTHER" id="PTHR45615:SF80">
    <property type="entry name" value="GRIP DOMAIN-CONTAINING PROTEIN"/>
    <property type="match status" value="1"/>
</dbReference>
<dbReference type="OrthoDB" id="241568at2157"/>
<accession>A0A1I6KK07</accession>
<keyword evidence="4" id="KW-1185">Reference proteome</keyword>
<dbReference type="Proteomes" id="UP000199062">
    <property type="component" value="Unassembled WGS sequence"/>
</dbReference>
<protein>
    <recommendedName>
        <fullName evidence="2">Rad50/SbcC-type AAA domain-containing protein</fullName>
    </recommendedName>
</protein>
<feature type="region of interest" description="Disordered" evidence="1">
    <location>
        <begin position="370"/>
        <end position="393"/>
    </location>
</feature>
<feature type="domain" description="Rad50/SbcC-type AAA" evidence="2">
    <location>
        <begin position="14"/>
        <end position="234"/>
    </location>
</feature>
<reference evidence="3 4" key="1">
    <citation type="submission" date="2016-10" db="EMBL/GenBank/DDBJ databases">
        <authorList>
            <person name="de Groot N.N."/>
        </authorList>
    </citation>
    <scope>NUCLEOTIDE SEQUENCE [LARGE SCALE GENOMIC DNA]</scope>
    <source>
        <strain evidence="3 4">CGMCC 1.10457</strain>
    </source>
</reference>
<dbReference type="EMBL" id="FOZK01000001">
    <property type="protein sequence ID" value="SFR91595.1"/>
    <property type="molecule type" value="Genomic_DNA"/>
</dbReference>
<dbReference type="InterPro" id="IPR027417">
    <property type="entry name" value="P-loop_NTPase"/>
</dbReference>
<dbReference type="STRING" id="767519.SAMN05216559_0943"/>
<dbReference type="NCBIfam" id="NF045487">
    <property type="entry name" value="ASRP"/>
    <property type="match status" value="1"/>
</dbReference>
<organism evidence="3 4">
    <name type="scientific">Halomicrobium zhouii</name>
    <dbReference type="NCBI Taxonomy" id="767519"/>
    <lineage>
        <taxon>Archaea</taxon>
        <taxon>Methanobacteriati</taxon>
        <taxon>Methanobacteriota</taxon>
        <taxon>Stenosarchaea group</taxon>
        <taxon>Halobacteria</taxon>
        <taxon>Halobacteriales</taxon>
        <taxon>Haloarculaceae</taxon>
        <taxon>Halomicrobium</taxon>
    </lineage>
</organism>
<evidence type="ECO:0000313" key="3">
    <source>
        <dbReference type="EMBL" id="SFR91595.1"/>
    </source>
</evidence>
<evidence type="ECO:0000259" key="2">
    <source>
        <dbReference type="Pfam" id="PF13476"/>
    </source>
</evidence>
<dbReference type="Gene3D" id="3.40.50.300">
    <property type="entry name" value="P-loop containing nucleotide triphosphate hydrolases"/>
    <property type="match status" value="1"/>
</dbReference>
<dbReference type="Gene3D" id="1.10.287.1490">
    <property type="match status" value="1"/>
</dbReference>
<name>A0A1I6KK07_9EURY</name>